<sequence length="69" mass="7810">MSTNETISKETYIEVLESQHEHLEKSVAAAKEDLFAIECAIEDLDAKDFDEVEVTGTDGVYKFQIVEKK</sequence>
<gene>
    <name evidence="1" type="ORF">SAMN02745781_03380</name>
</gene>
<dbReference type="AlphaFoldDB" id="A0A1M5F7I1"/>
<keyword evidence="2" id="KW-1185">Reference proteome</keyword>
<accession>A0A1M5F7I1</accession>
<organism evidence="1 2">
    <name type="scientific">Vibrio gazogenes DSM 21264 = NBRC 103151</name>
    <dbReference type="NCBI Taxonomy" id="1123492"/>
    <lineage>
        <taxon>Bacteria</taxon>
        <taxon>Pseudomonadati</taxon>
        <taxon>Pseudomonadota</taxon>
        <taxon>Gammaproteobacteria</taxon>
        <taxon>Vibrionales</taxon>
        <taxon>Vibrionaceae</taxon>
        <taxon>Vibrio</taxon>
    </lineage>
</organism>
<dbReference type="EMBL" id="FQUH01000019">
    <property type="protein sequence ID" value="SHF87486.1"/>
    <property type="molecule type" value="Genomic_DNA"/>
</dbReference>
<evidence type="ECO:0000313" key="2">
    <source>
        <dbReference type="Proteomes" id="UP000184159"/>
    </source>
</evidence>
<dbReference type="RefSeq" id="WP_072961924.1">
    <property type="nucleotide sequence ID" value="NZ_FQUH01000019.1"/>
</dbReference>
<proteinExistence type="predicted"/>
<dbReference type="Proteomes" id="UP000184159">
    <property type="component" value="Unassembled WGS sequence"/>
</dbReference>
<reference evidence="2" key="1">
    <citation type="submission" date="2016-11" db="EMBL/GenBank/DDBJ databases">
        <authorList>
            <person name="Varghese N."/>
            <person name="Submissions S."/>
        </authorList>
    </citation>
    <scope>NUCLEOTIDE SEQUENCE [LARGE SCALE GENOMIC DNA]</scope>
    <source>
        <strain evidence="2">DSM 21264</strain>
    </source>
</reference>
<protein>
    <submittedName>
        <fullName evidence="1">Uncharacterized protein</fullName>
    </submittedName>
</protein>
<name>A0A1M5F7I1_VIBGA</name>
<evidence type="ECO:0000313" key="1">
    <source>
        <dbReference type="EMBL" id="SHF87486.1"/>
    </source>
</evidence>